<evidence type="ECO:0000313" key="3">
    <source>
        <dbReference type="Proteomes" id="UP000008138"/>
    </source>
</evidence>
<dbReference type="KEGG" id="tuz:TUZN_2124"/>
<dbReference type="STRING" id="999630.TUZN_2124"/>
<proteinExistence type="predicted"/>
<keyword evidence="1" id="KW-0472">Membrane</keyword>
<feature type="transmembrane region" description="Helical" evidence="1">
    <location>
        <begin position="40"/>
        <end position="62"/>
    </location>
</feature>
<dbReference type="Proteomes" id="UP000008138">
    <property type="component" value="Chromosome"/>
</dbReference>
<dbReference type="EMBL" id="CP002590">
    <property type="protein sequence ID" value="AEA13581.1"/>
    <property type="molecule type" value="Genomic_DNA"/>
</dbReference>
<evidence type="ECO:0000256" key="1">
    <source>
        <dbReference type="SAM" id="Phobius"/>
    </source>
</evidence>
<accession>F2L5N5</accession>
<reference key="2">
    <citation type="submission" date="2011-03" db="EMBL/GenBank/DDBJ databases">
        <title>Complete genome sequence of the thermoacidophilic crenarchaeon Thermoproteus uzoniensis 768-20.</title>
        <authorList>
            <person name="Mardanov A.V."/>
            <person name="Gumerov V.M."/>
            <person name="Beletsky A.V."/>
            <person name="Prokofeva M.I."/>
            <person name="Bonch-Osmolovskaya E.A."/>
            <person name="Ravin N.V."/>
            <person name="Skryabin K.G."/>
        </authorList>
    </citation>
    <scope>NUCLEOTIDE SEQUENCE</scope>
    <source>
        <strain>768-20</strain>
    </source>
</reference>
<keyword evidence="1" id="KW-0812">Transmembrane</keyword>
<evidence type="ECO:0000313" key="2">
    <source>
        <dbReference type="EMBL" id="AEA13581.1"/>
    </source>
</evidence>
<organism evidence="2 3">
    <name type="scientific">Thermoproteus uzoniensis (strain 768-20)</name>
    <dbReference type="NCBI Taxonomy" id="999630"/>
    <lineage>
        <taxon>Archaea</taxon>
        <taxon>Thermoproteota</taxon>
        <taxon>Thermoprotei</taxon>
        <taxon>Thermoproteales</taxon>
        <taxon>Thermoproteaceae</taxon>
        <taxon>Thermoproteus</taxon>
    </lineage>
</organism>
<sequence>MQRGEGHDAGITCEIKTFSEYIDPLRVIYIKELLPASMRLPALLPLLAALVLAFPSTFQILVGPNATIPVSINGSALVVNGTRYNVPQLPYTWIAFPPSAKSYLAVVGLSYPFSACQFASTPDGFSVSCEQNQPMTVVYVASPGYSLYCDQQPLSRQLEGQVGVLQFNSLRLDCRLIRGAVGATLNPSLGLLTAVLGAVASALGIAFAGLLLAMVLKQRGGEASSR</sequence>
<dbReference type="eggNOG" id="arCOG05600">
    <property type="taxonomic scope" value="Archaea"/>
</dbReference>
<dbReference type="HOGENOM" id="CLU_106571_0_0_2"/>
<keyword evidence="1" id="KW-1133">Transmembrane helix</keyword>
<gene>
    <name evidence="2" type="ordered locus">TUZN_2124</name>
</gene>
<dbReference type="AlphaFoldDB" id="F2L5N5"/>
<name>F2L5N5_THEU7</name>
<reference evidence="2 3" key="1">
    <citation type="journal article" date="2011" name="J. Bacteriol.">
        <title>Complete genome sequence of the thermoacidophilic crenarchaeon Thermoproteus uzoniensis 768-20.</title>
        <authorList>
            <person name="Mardanov A.V."/>
            <person name="Gumerov V.M."/>
            <person name="Beletsky A.V."/>
            <person name="Prokofeva M.I."/>
            <person name="Bonch-Osmolovskaya E.A."/>
            <person name="Ravin N.V."/>
            <person name="Skryabin K.G."/>
        </authorList>
    </citation>
    <scope>NUCLEOTIDE SEQUENCE [LARGE SCALE GENOMIC DNA]</scope>
    <source>
        <strain evidence="2 3">768-20</strain>
    </source>
</reference>
<feature type="transmembrane region" description="Helical" evidence="1">
    <location>
        <begin position="191"/>
        <end position="216"/>
    </location>
</feature>
<keyword evidence="3" id="KW-1185">Reference proteome</keyword>
<protein>
    <submittedName>
        <fullName evidence="2">Uncharacterized protein</fullName>
    </submittedName>
</protein>